<evidence type="ECO:0000259" key="6">
    <source>
        <dbReference type="PROSITE" id="PS51645"/>
    </source>
</evidence>
<evidence type="ECO:0000256" key="4">
    <source>
        <dbReference type="ARBA" id="ARBA00022991"/>
    </source>
</evidence>
<dbReference type="PANTHER" id="PTHR11455">
    <property type="entry name" value="CRYPTOCHROME"/>
    <property type="match status" value="1"/>
</dbReference>
<dbReference type="SUPFAM" id="SSF48173">
    <property type="entry name" value="Cryptochrome/photolyase FAD-binding domain"/>
    <property type="match status" value="1"/>
</dbReference>
<keyword evidence="3 5" id="KW-0274">FAD</keyword>
<protein>
    <recommendedName>
        <fullName evidence="5">Cryptochrome DASH</fullName>
    </recommendedName>
</protein>
<evidence type="ECO:0000256" key="5">
    <source>
        <dbReference type="RuleBase" id="RU367151"/>
    </source>
</evidence>
<evidence type="ECO:0000313" key="8">
    <source>
        <dbReference type="Proteomes" id="UP001476247"/>
    </source>
</evidence>
<dbReference type="InterPro" id="IPR036134">
    <property type="entry name" value="Crypto/Photolyase_FAD-like_sf"/>
</dbReference>
<dbReference type="InterPro" id="IPR036155">
    <property type="entry name" value="Crypto/Photolyase_N_sf"/>
</dbReference>
<dbReference type="Gene3D" id="3.40.50.620">
    <property type="entry name" value="HUPs"/>
    <property type="match status" value="1"/>
</dbReference>
<dbReference type="Gene3D" id="1.25.40.80">
    <property type="match status" value="1"/>
</dbReference>
<reference evidence="7 8" key="1">
    <citation type="submission" date="2024-04" db="EMBL/GenBank/DDBJ databases">
        <title>genome sequences of Mucor flavus KT1a and Helicostylum pulchrum KT1b strains isolation_sourced from the surface of a dry-aged beef.</title>
        <authorList>
            <person name="Toyotome T."/>
            <person name="Hosono M."/>
            <person name="Torimaru M."/>
            <person name="Fukuda K."/>
            <person name="Mikami N."/>
        </authorList>
    </citation>
    <scope>NUCLEOTIDE SEQUENCE [LARGE SCALE GENOMIC DNA]</scope>
    <source>
        <strain evidence="7 8">KT1b</strain>
    </source>
</reference>
<dbReference type="SUPFAM" id="SSF52425">
    <property type="entry name" value="Cryptochrome/photolyase, N-terminal domain"/>
    <property type="match status" value="1"/>
</dbReference>
<dbReference type="PRINTS" id="PR00147">
    <property type="entry name" value="DNAPHOTLYASE"/>
</dbReference>
<keyword evidence="8" id="KW-1185">Reference proteome</keyword>
<dbReference type="PANTHER" id="PTHR11455:SF22">
    <property type="entry name" value="CRYPTOCHROME DASH"/>
    <property type="match status" value="1"/>
</dbReference>
<evidence type="ECO:0000256" key="3">
    <source>
        <dbReference type="ARBA" id="ARBA00022827"/>
    </source>
</evidence>
<organism evidence="7 8">
    <name type="scientific">Helicostylum pulchrum</name>
    <dbReference type="NCBI Taxonomy" id="562976"/>
    <lineage>
        <taxon>Eukaryota</taxon>
        <taxon>Fungi</taxon>
        <taxon>Fungi incertae sedis</taxon>
        <taxon>Mucoromycota</taxon>
        <taxon>Mucoromycotina</taxon>
        <taxon>Mucoromycetes</taxon>
        <taxon>Mucorales</taxon>
        <taxon>Mucorineae</taxon>
        <taxon>Mucoraceae</taxon>
        <taxon>Helicostylum</taxon>
    </lineage>
</organism>
<comment type="cofactor">
    <cofactor evidence="5">
        <name>(6R)-5,10-methylene-5,6,7,8-tetrahydrofolate</name>
        <dbReference type="ChEBI" id="CHEBI:15636"/>
    </cofactor>
    <text evidence="5">Binds 1 5,10-methenyltetrahydrofolate (MTHF) per subunit.</text>
</comment>
<comment type="cofactor">
    <cofactor evidence="5">
        <name>FAD</name>
        <dbReference type="ChEBI" id="CHEBI:57692"/>
    </cofactor>
    <text evidence="5">Binds 1 FAD per subunit.</text>
</comment>
<proteinExistence type="inferred from homology"/>
<evidence type="ECO:0000313" key="7">
    <source>
        <dbReference type="EMBL" id="GAA5796621.1"/>
    </source>
</evidence>
<name>A0ABP9XPE2_9FUNG</name>
<dbReference type="InterPro" id="IPR014133">
    <property type="entry name" value="Cry_DASH"/>
</dbReference>
<dbReference type="InterPro" id="IPR006050">
    <property type="entry name" value="DNA_photolyase_N"/>
</dbReference>
<dbReference type="InterPro" id="IPR014729">
    <property type="entry name" value="Rossmann-like_a/b/a_fold"/>
</dbReference>
<dbReference type="InterPro" id="IPR005101">
    <property type="entry name" value="Cryptochr/Photolyase_FAD-bd"/>
</dbReference>
<dbReference type="PROSITE" id="PS51645">
    <property type="entry name" value="PHR_CRY_ALPHA_BETA"/>
    <property type="match status" value="1"/>
</dbReference>
<dbReference type="NCBIfam" id="TIGR02765">
    <property type="entry name" value="crypto_DASH"/>
    <property type="match status" value="1"/>
</dbReference>
<comment type="similarity">
    <text evidence="1 5">Belongs to the DNA photolyase class-1 family.</text>
</comment>
<dbReference type="Gene3D" id="1.10.579.10">
    <property type="entry name" value="DNA Cyclobutane Dipyrimidine Photolyase, subunit A, domain 3"/>
    <property type="match status" value="1"/>
</dbReference>
<keyword evidence="4 5" id="KW-0157">Chromophore</keyword>
<dbReference type="EMBL" id="BAABUJ010000006">
    <property type="protein sequence ID" value="GAA5796621.1"/>
    <property type="molecule type" value="Genomic_DNA"/>
</dbReference>
<comment type="caution">
    <text evidence="7">The sequence shown here is derived from an EMBL/GenBank/DDBJ whole genome shotgun (WGS) entry which is preliminary data.</text>
</comment>
<gene>
    <name evidence="7" type="ORF">HPULCUR_001994</name>
</gene>
<dbReference type="InterPro" id="IPR002081">
    <property type="entry name" value="Cryptochrome/DNA_photolyase_1"/>
</dbReference>
<feature type="domain" description="Photolyase/cryptochrome alpha/beta" evidence="6">
    <location>
        <begin position="6"/>
        <end position="158"/>
    </location>
</feature>
<sequence>MVIMKPINICYFRNILRVHDNQSLYNALQSNYPQILPVVCLDPRMVDISLLNDQLDQDYKTPKTWYFQLERCANFRTRFYLECIMSLKQELLKKKSDLLILFGEPEELFPKLQAHLSKNHLKLDQIHTHKEYAFEELEVEKALASKKLPLTYHHDTTMVHPDDLDFAFEKTYKVYTHFRKRIEKMDHPVRSPLAIPDTLPPFPDTVWKFNHSEDQAKHLDQLYQDVSVKQDDRNASPWEGGEQSAKDRLSQYLFQSDGMIDYKHTRNGLIGTEYSTKFSVFLAHGCLSPRLIWHETDRFEKEQAISGKKRQIKSMGDDDGIYWVKFELLWRDFFRFLVAGSGKKVFMLHGFRDMNKPVDESNKPKNSYLDKVWKTNDEQFNKWKNGQTGSPFIDACMRELLLTGFMNNRGRQNVASYLAKDLEIDWRIGAEYFESMLKDHDVYSNYGNWQYVSGVGCDPREGFRHFNVLKQSKDYDPYGSYIKLWCPELRDLPDHFVHCPWLMSPEEQKTYNCIIGQDYPEPMIMLENWKRHYPTAAAKGKISNYFTKDEKKKKQKLSK</sequence>
<comment type="function">
    <text evidence="5">May have a photoreceptor function.</text>
</comment>
<accession>A0ABP9XPE2</accession>
<dbReference type="Proteomes" id="UP001476247">
    <property type="component" value="Unassembled WGS sequence"/>
</dbReference>
<evidence type="ECO:0000256" key="1">
    <source>
        <dbReference type="ARBA" id="ARBA00005862"/>
    </source>
</evidence>
<dbReference type="Pfam" id="PF03441">
    <property type="entry name" value="FAD_binding_7"/>
    <property type="match status" value="1"/>
</dbReference>
<keyword evidence="2 5" id="KW-0285">Flavoprotein</keyword>
<evidence type="ECO:0000256" key="2">
    <source>
        <dbReference type="ARBA" id="ARBA00022630"/>
    </source>
</evidence>
<dbReference type="Pfam" id="PF00875">
    <property type="entry name" value="DNA_photolyase"/>
    <property type="match status" value="1"/>
</dbReference>